<reference evidence="1" key="1">
    <citation type="submission" date="2021-02" db="EMBL/GenBank/DDBJ databases">
        <authorList>
            <person name="Palmer J.M."/>
        </authorList>
    </citation>
    <scope>NUCLEOTIDE SEQUENCE</scope>
    <source>
        <strain evidence="1">SCRP734</strain>
    </source>
</reference>
<evidence type="ECO:0000313" key="1">
    <source>
        <dbReference type="EMBL" id="KAG7386678.1"/>
    </source>
</evidence>
<sequence length="125" mass="13260">MFGAADVDIDCRGATAECVCKCNERLLRSRAARMTNRKIAGCCGRWPTTGQAVPGCAKLGDSVRFCCGNKLLLNLAKGRNSAQGPLQAKCTVPLAALHDGVFRATAGTKCYQNLIAVVTPPRYLA</sequence>
<proteinExistence type="predicted"/>
<comment type="caution">
    <text evidence="1">The sequence shown here is derived from an EMBL/GenBank/DDBJ whole genome shotgun (WGS) entry which is preliminary data.</text>
</comment>
<accession>A0A8T1W295</accession>
<name>A0A8T1W295_9STRA</name>
<evidence type="ECO:0000313" key="2">
    <source>
        <dbReference type="Proteomes" id="UP000694044"/>
    </source>
</evidence>
<gene>
    <name evidence="1" type="ORF">PHYPSEUDO_015358</name>
</gene>
<dbReference type="AlphaFoldDB" id="A0A8T1W295"/>
<dbReference type="EMBL" id="JAGDFM010000095">
    <property type="protein sequence ID" value="KAG7386678.1"/>
    <property type="molecule type" value="Genomic_DNA"/>
</dbReference>
<dbReference type="Proteomes" id="UP000694044">
    <property type="component" value="Unassembled WGS sequence"/>
</dbReference>
<protein>
    <submittedName>
        <fullName evidence="1">Uncharacterized protein</fullName>
    </submittedName>
</protein>
<organism evidence="1 2">
    <name type="scientific">Phytophthora pseudosyringae</name>
    <dbReference type="NCBI Taxonomy" id="221518"/>
    <lineage>
        <taxon>Eukaryota</taxon>
        <taxon>Sar</taxon>
        <taxon>Stramenopiles</taxon>
        <taxon>Oomycota</taxon>
        <taxon>Peronosporomycetes</taxon>
        <taxon>Peronosporales</taxon>
        <taxon>Peronosporaceae</taxon>
        <taxon>Phytophthora</taxon>
    </lineage>
</organism>
<keyword evidence="2" id="KW-1185">Reference proteome</keyword>